<sequence>MRGANLIKIEQLVIYIFMLSVKNKITAYGCLNVDFKAYSCKMLIISLIYVTFAGVL</sequence>
<name>A0A7W9DYI0_9SPHI</name>
<dbReference type="Proteomes" id="UP000537204">
    <property type="component" value="Unassembled WGS sequence"/>
</dbReference>
<dbReference type="AlphaFoldDB" id="A0A7W9DYI0"/>
<gene>
    <name evidence="1" type="ORF">HDE68_001834</name>
</gene>
<evidence type="ECO:0000313" key="1">
    <source>
        <dbReference type="EMBL" id="MBB5635946.1"/>
    </source>
</evidence>
<proteinExistence type="predicted"/>
<comment type="caution">
    <text evidence="1">The sequence shown here is derived from an EMBL/GenBank/DDBJ whole genome shotgun (WGS) entry which is preliminary data.</text>
</comment>
<reference evidence="1 2" key="1">
    <citation type="submission" date="2020-08" db="EMBL/GenBank/DDBJ databases">
        <title>Genomic Encyclopedia of Type Strains, Phase IV (KMG-V): Genome sequencing to study the core and pangenomes of soil and plant-associated prokaryotes.</title>
        <authorList>
            <person name="Whitman W."/>
        </authorList>
    </citation>
    <scope>NUCLEOTIDE SEQUENCE [LARGE SCALE GENOMIC DNA]</scope>
    <source>
        <strain evidence="1 2">S3M1</strain>
    </source>
</reference>
<protein>
    <submittedName>
        <fullName evidence="1">Uncharacterized protein</fullName>
    </submittedName>
</protein>
<accession>A0A7W9DYI0</accession>
<evidence type="ECO:0000313" key="2">
    <source>
        <dbReference type="Proteomes" id="UP000537204"/>
    </source>
</evidence>
<organism evidence="1 2">
    <name type="scientific">Pedobacter cryoconitis</name>
    <dbReference type="NCBI Taxonomy" id="188932"/>
    <lineage>
        <taxon>Bacteria</taxon>
        <taxon>Pseudomonadati</taxon>
        <taxon>Bacteroidota</taxon>
        <taxon>Sphingobacteriia</taxon>
        <taxon>Sphingobacteriales</taxon>
        <taxon>Sphingobacteriaceae</taxon>
        <taxon>Pedobacter</taxon>
    </lineage>
</organism>
<dbReference type="EMBL" id="JACHCE010000002">
    <property type="protein sequence ID" value="MBB5635946.1"/>
    <property type="molecule type" value="Genomic_DNA"/>
</dbReference>